<protein>
    <submittedName>
        <fullName evidence="6">ChbG/HpnK family deacetylase</fullName>
    </submittedName>
</protein>
<evidence type="ECO:0000256" key="5">
    <source>
        <dbReference type="ARBA" id="ARBA00023277"/>
    </source>
</evidence>
<reference evidence="6 7" key="1">
    <citation type="journal article" date="2017" name="Int. J. Syst. Evol. Microbiol.">
        <title>Jeotgalibaca porci sp. nov. and Jeotgalibaca arthritidis sp. nov., isolated from pigs, and emended description of the genus Jeotgalibaca.</title>
        <authorList>
            <person name="Zamora L."/>
            <person name="Perez-Sancho M."/>
            <person name="Dominguez L."/>
            <person name="Fernandez-Garayzabal J.F."/>
            <person name="Vela A.I."/>
        </authorList>
    </citation>
    <scope>NUCLEOTIDE SEQUENCE [LARGE SCALE GENOMIC DNA]</scope>
    <source>
        <strain evidence="6 7">CECT 9157</strain>
    </source>
</reference>
<dbReference type="KEGG" id="jar:G7057_01985"/>
<keyword evidence="4" id="KW-0460">Magnesium</keyword>
<keyword evidence="3" id="KW-0378">Hydrolase</keyword>
<evidence type="ECO:0000313" key="6">
    <source>
        <dbReference type="EMBL" id="QII81363.1"/>
    </source>
</evidence>
<sequence length="278" mass="31671">MTKQLIITADDFGIDQATNEVIEELALGGKITATSLVMPAYAVKDAADRIKELPHISVGLHVTLTSDLTPIKWECQAPIDEEKPLVDKQGYFHNKYATAVEQSDSDAVLSEIAAQYYAGEQLGFNFDHLDSHDGILYGTDDKSFLSVALHFCQSHQLSFRFPRKKTSLSTALKKDHKKWLTFAEVKGIQLPDRIITHPNTRHFSSYPELKAYYMNELMQLSPGVTELCLHPSKESSDFVHNDDWQMRIWEYQLLCDDDFLRLLEEEDISLVSWKTVSQ</sequence>
<comment type="cofactor">
    <cofactor evidence="1">
        <name>Mg(2+)</name>
        <dbReference type="ChEBI" id="CHEBI:18420"/>
    </cofactor>
</comment>
<dbReference type="AlphaFoldDB" id="A0A6G7K7X5"/>
<gene>
    <name evidence="6" type="ORF">G7057_01985</name>
</gene>
<keyword evidence="7" id="KW-1185">Reference proteome</keyword>
<dbReference type="RefSeq" id="WP_166160925.1">
    <property type="nucleotide sequence ID" value="NZ_CP049740.1"/>
</dbReference>
<keyword evidence="5" id="KW-0119">Carbohydrate metabolism</keyword>
<dbReference type="Proteomes" id="UP000501451">
    <property type="component" value="Chromosome"/>
</dbReference>
<dbReference type="GO" id="GO:0016787">
    <property type="term" value="F:hydrolase activity"/>
    <property type="evidence" value="ECO:0007669"/>
    <property type="project" value="UniProtKB-KW"/>
</dbReference>
<dbReference type="GO" id="GO:0005975">
    <property type="term" value="P:carbohydrate metabolic process"/>
    <property type="evidence" value="ECO:0007669"/>
    <property type="project" value="InterPro"/>
</dbReference>
<dbReference type="EMBL" id="CP049740">
    <property type="protein sequence ID" value="QII81363.1"/>
    <property type="molecule type" value="Genomic_DNA"/>
</dbReference>
<dbReference type="Pfam" id="PF04794">
    <property type="entry name" value="YdjC"/>
    <property type="match status" value="1"/>
</dbReference>
<organism evidence="6 7">
    <name type="scientific">Jeotgalibaca arthritidis</name>
    <dbReference type="NCBI Taxonomy" id="1868794"/>
    <lineage>
        <taxon>Bacteria</taxon>
        <taxon>Bacillati</taxon>
        <taxon>Bacillota</taxon>
        <taxon>Bacilli</taxon>
        <taxon>Lactobacillales</taxon>
        <taxon>Carnobacteriaceae</taxon>
        <taxon>Jeotgalibaca</taxon>
    </lineage>
</organism>
<dbReference type="PANTHER" id="PTHR31609">
    <property type="entry name" value="YDJC DEACETYLASE FAMILY MEMBER"/>
    <property type="match status" value="1"/>
</dbReference>
<dbReference type="PANTHER" id="PTHR31609:SF1">
    <property type="entry name" value="CARBOHYDRATE DEACETYLASE"/>
    <property type="match status" value="1"/>
</dbReference>
<dbReference type="GO" id="GO:0046872">
    <property type="term" value="F:metal ion binding"/>
    <property type="evidence" value="ECO:0007669"/>
    <property type="project" value="UniProtKB-KW"/>
</dbReference>
<name>A0A6G7K7X5_9LACT</name>
<dbReference type="InterPro" id="IPR006879">
    <property type="entry name" value="YdjC-like"/>
</dbReference>
<proteinExistence type="predicted"/>
<keyword evidence="2" id="KW-0479">Metal-binding</keyword>
<evidence type="ECO:0000256" key="1">
    <source>
        <dbReference type="ARBA" id="ARBA00001946"/>
    </source>
</evidence>
<evidence type="ECO:0000256" key="3">
    <source>
        <dbReference type="ARBA" id="ARBA00022801"/>
    </source>
</evidence>
<evidence type="ECO:0000256" key="2">
    <source>
        <dbReference type="ARBA" id="ARBA00022723"/>
    </source>
</evidence>
<evidence type="ECO:0000256" key="4">
    <source>
        <dbReference type="ARBA" id="ARBA00022842"/>
    </source>
</evidence>
<dbReference type="Gene3D" id="3.20.20.370">
    <property type="entry name" value="Glycoside hydrolase/deacetylase"/>
    <property type="match status" value="1"/>
</dbReference>
<dbReference type="InterPro" id="IPR011330">
    <property type="entry name" value="Glyco_hydro/deAcase_b/a-brl"/>
</dbReference>
<accession>A0A6G7K7X5</accession>
<dbReference type="GO" id="GO:0019213">
    <property type="term" value="F:deacetylase activity"/>
    <property type="evidence" value="ECO:0007669"/>
    <property type="project" value="TreeGrafter"/>
</dbReference>
<evidence type="ECO:0000313" key="7">
    <source>
        <dbReference type="Proteomes" id="UP000501451"/>
    </source>
</evidence>
<dbReference type="SUPFAM" id="SSF88713">
    <property type="entry name" value="Glycoside hydrolase/deacetylase"/>
    <property type="match status" value="1"/>
</dbReference>